<dbReference type="GO" id="GO:0140359">
    <property type="term" value="F:ABC-type transporter activity"/>
    <property type="evidence" value="ECO:0007669"/>
    <property type="project" value="InterPro"/>
</dbReference>
<dbReference type="SUPFAM" id="SSF52540">
    <property type="entry name" value="P-loop containing nucleoside triphosphate hydrolases"/>
    <property type="match status" value="2"/>
</dbReference>
<feature type="domain" description="ABC transmembrane type-1" evidence="12">
    <location>
        <begin position="313"/>
        <end position="635"/>
    </location>
</feature>
<evidence type="ECO:0000259" key="12">
    <source>
        <dbReference type="PROSITE" id="PS50929"/>
    </source>
</evidence>
<dbReference type="FunFam" id="3.40.50.300:FF:000630">
    <property type="entry name" value="ATP-binding cassette (ABC) transporter, putative"/>
    <property type="match status" value="1"/>
</dbReference>
<evidence type="ECO:0000259" key="11">
    <source>
        <dbReference type="PROSITE" id="PS50893"/>
    </source>
</evidence>
<dbReference type="InterPro" id="IPR017871">
    <property type="entry name" value="ABC_transporter-like_CS"/>
</dbReference>
<feature type="transmembrane region" description="Helical" evidence="10">
    <location>
        <begin position="947"/>
        <end position="966"/>
    </location>
</feature>
<dbReference type="OrthoDB" id="6500128at2759"/>
<evidence type="ECO:0000313" key="14">
    <source>
        <dbReference type="Proteomes" id="UP000777482"/>
    </source>
</evidence>
<comment type="caution">
    <text evidence="13">The sequence shown here is derived from an EMBL/GenBank/DDBJ whole genome shotgun (WGS) entry which is preliminary data.</text>
</comment>
<name>A0A9P6W002_RHOMI</name>
<dbReference type="SMART" id="SM00320">
    <property type="entry name" value="WD40"/>
    <property type="match status" value="5"/>
</dbReference>
<dbReference type="Pfam" id="PF00005">
    <property type="entry name" value="ABC_tran"/>
    <property type="match status" value="2"/>
</dbReference>
<keyword evidence="5" id="KW-0547">Nucleotide-binding</keyword>
<feature type="region of interest" description="Disordered" evidence="9">
    <location>
        <begin position="2011"/>
        <end position="2032"/>
    </location>
</feature>
<feature type="transmembrane region" description="Helical" evidence="10">
    <location>
        <begin position="465"/>
        <end position="484"/>
    </location>
</feature>
<dbReference type="GO" id="GO:0016020">
    <property type="term" value="C:membrane"/>
    <property type="evidence" value="ECO:0007669"/>
    <property type="project" value="UniProtKB-SubCell"/>
</dbReference>
<dbReference type="InterPro" id="IPR050173">
    <property type="entry name" value="ABC_transporter_C-like"/>
</dbReference>
<feature type="transmembrane region" description="Helical" evidence="10">
    <location>
        <begin position="622"/>
        <end position="643"/>
    </location>
</feature>
<dbReference type="CDD" id="cd18596">
    <property type="entry name" value="ABC_6TM_VMR1_D1_like"/>
    <property type="match status" value="1"/>
</dbReference>
<gene>
    <name evidence="13" type="ORF">C6P46_005650</name>
</gene>
<evidence type="ECO:0000256" key="8">
    <source>
        <dbReference type="ARBA" id="ARBA00023136"/>
    </source>
</evidence>
<feature type="compositionally biased region" description="Acidic residues" evidence="9">
    <location>
        <begin position="2275"/>
        <end position="2288"/>
    </location>
</feature>
<feature type="compositionally biased region" description="Basic and acidic residues" evidence="9">
    <location>
        <begin position="906"/>
        <end position="916"/>
    </location>
</feature>
<dbReference type="GO" id="GO:0016887">
    <property type="term" value="F:ATP hydrolysis activity"/>
    <property type="evidence" value="ECO:0007669"/>
    <property type="project" value="InterPro"/>
</dbReference>
<accession>A0A9P6W002</accession>
<dbReference type="PROSITE" id="PS50929">
    <property type="entry name" value="ABC_TM1F"/>
    <property type="match status" value="2"/>
</dbReference>
<dbReference type="PANTHER" id="PTHR24223:SF415">
    <property type="entry name" value="FI20190P1"/>
    <property type="match status" value="1"/>
</dbReference>
<evidence type="ECO:0000256" key="1">
    <source>
        <dbReference type="ARBA" id="ARBA00004141"/>
    </source>
</evidence>
<dbReference type="PANTHER" id="PTHR24223">
    <property type="entry name" value="ATP-BINDING CASSETTE SUB-FAMILY C"/>
    <property type="match status" value="1"/>
</dbReference>
<dbReference type="InterPro" id="IPR003439">
    <property type="entry name" value="ABC_transporter-like_ATP-bd"/>
</dbReference>
<protein>
    <submittedName>
        <fullName evidence="13">Uncharacterized protein</fullName>
    </submittedName>
</protein>
<feature type="region of interest" description="Disordered" evidence="9">
    <location>
        <begin position="1540"/>
        <end position="1570"/>
    </location>
</feature>
<dbReference type="InterPro" id="IPR036322">
    <property type="entry name" value="WD40_repeat_dom_sf"/>
</dbReference>
<dbReference type="GO" id="GO:0005524">
    <property type="term" value="F:ATP binding"/>
    <property type="evidence" value="ECO:0007669"/>
    <property type="project" value="UniProtKB-KW"/>
</dbReference>
<feature type="transmembrane region" description="Helical" evidence="10">
    <location>
        <begin position="166"/>
        <end position="186"/>
    </location>
</feature>
<evidence type="ECO:0000256" key="7">
    <source>
        <dbReference type="ARBA" id="ARBA00022989"/>
    </source>
</evidence>
<feature type="region of interest" description="Disordered" evidence="9">
    <location>
        <begin position="2250"/>
        <end position="2293"/>
    </location>
</feature>
<dbReference type="PROSITE" id="PS50893">
    <property type="entry name" value="ABC_TRANSPORTER_2"/>
    <property type="match status" value="2"/>
</dbReference>
<keyword evidence="2" id="KW-0813">Transport</keyword>
<dbReference type="Gene3D" id="2.130.10.10">
    <property type="entry name" value="YVTN repeat-like/Quinoprotein amine dehydrogenase"/>
    <property type="match status" value="2"/>
</dbReference>
<evidence type="ECO:0000256" key="3">
    <source>
        <dbReference type="ARBA" id="ARBA00022692"/>
    </source>
</evidence>
<dbReference type="InterPro" id="IPR003593">
    <property type="entry name" value="AAA+_ATPase"/>
</dbReference>
<feature type="domain" description="ABC transporter" evidence="11">
    <location>
        <begin position="1265"/>
        <end position="1524"/>
    </location>
</feature>
<dbReference type="CDD" id="cd18604">
    <property type="entry name" value="ABC_6TM_VMR1_D2_like"/>
    <property type="match status" value="1"/>
</dbReference>
<feature type="compositionally biased region" description="Basic and acidic residues" evidence="9">
    <location>
        <begin position="2486"/>
        <end position="2497"/>
    </location>
</feature>
<keyword evidence="4" id="KW-0677">Repeat</keyword>
<feature type="transmembrane region" description="Helical" evidence="10">
    <location>
        <begin position="594"/>
        <end position="616"/>
    </location>
</feature>
<dbReference type="InterPro" id="IPR015943">
    <property type="entry name" value="WD40/YVTN_repeat-like_dom_sf"/>
</dbReference>
<feature type="region of interest" description="Disordered" evidence="9">
    <location>
        <begin position="887"/>
        <end position="921"/>
    </location>
</feature>
<dbReference type="InterPro" id="IPR011527">
    <property type="entry name" value="ABC1_TM_dom"/>
</dbReference>
<dbReference type="Pfam" id="PF00400">
    <property type="entry name" value="WD40"/>
    <property type="match status" value="1"/>
</dbReference>
<dbReference type="SMART" id="SM00382">
    <property type="entry name" value="AAA"/>
    <property type="match status" value="2"/>
</dbReference>
<dbReference type="Gene3D" id="1.20.1560.10">
    <property type="entry name" value="ABC transporter type 1, transmembrane domain"/>
    <property type="match status" value="2"/>
</dbReference>
<keyword evidence="7 10" id="KW-1133">Transmembrane helix</keyword>
<proteinExistence type="predicted"/>
<evidence type="ECO:0000313" key="13">
    <source>
        <dbReference type="EMBL" id="KAG0658656.1"/>
    </source>
</evidence>
<dbReference type="InterPro" id="IPR027417">
    <property type="entry name" value="P-loop_NTPase"/>
</dbReference>
<reference evidence="13 14" key="1">
    <citation type="submission" date="2020-11" db="EMBL/GenBank/DDBJ databases">
        <title>Kefir isolates.</title>
        <authorList>
            <person name="Marcisauskas S."/>
            <person name="Kim Y."/>
            <person name="Blasche S."/>
        </authorList>
    </citation>
    <scope>NUCLEOTIDE SEQUENCE [LARGE SCALE GENOMIC DNA]</scope>
    <source>
        <strain evidence="13 14">KR</strain>
    </source>
</reference>
<feature type="transmembrane region" description="Helical" evidence="10">
    <location>
        <begin position="986"/>
        <end position="1013"/>
    </location>
</feature>
<dbReference type="CDD" id="cd03250">
    <property type="entry name" value="ABCC_MRP_domain1"/>
    <property type="match status" value="1"/>
</dbReference>
<dbReference type="SUPFAM" id="SSF90123">
    <property type="entry name" value="ABC transporter transmembrane region"/>
    <property type="match status" value="2"/>
</dbReference>
<keyword evidence="14" id="KW-1185">Reference proteome</keyword>
<dbReference type="EMBL" id="PUHQ01000063">
    <property type="protein sequence ID" value="KAG0658656.1"/>
    <property type="molecule type" value="Genomic_DNA"/>
</dbReference>
<organism evidence="13 14">
    <name type="scientific">Rhodotorula mucilaginosa</name>
    <name type="common">Yeast</name>
    <name type="synonym">Rhodotorula rubra</name>
    <dbReference type="NCBI Taxonomy" id="5537"/>
    <lineage>
        <taxon>Eukaryota</taxon>
        <taxon>Fungi</taxon>
        <taxon>Dikarya</taxon>
        <taxon>Basidiomycota</taxon>
        <taxon>Pucciniomycotina</taxon>
        <taxon>Microbotryomycetes</taxon>
        <taxon>Sporidiobolales</taxon>
        <taxon>Sporidiobolaceae</taxon>
        <taxon>Rhodotorula</taxon>
    </lineage>
</organism>
<dbReference type="Proteomes" id="UP000777482">
    <property type="component" value="Unassembled WGS sequence"/>
</dbReference>
<dbReference type="Pfam" id="PF00664">
    <property type="entry name" value="ABC_membrane"/>
    <property type="match status" value="2"/>
</dbReference>
<evidence type="ECO:0000256" key="10">
    <source>
        <dbReference type="SAM" id="Phobius"/>
    </source>
</evidence>
<feature type="domain" description="ABC transmembrane type-1" evidence="12">
    <location>
        <begin position="952"/>
        <end position="1227"/>
    </location>
</feature>
<dbReference type="InterPro" id="IPR036640">
    <property type="entry name" value="ABC1_TM_sf"/>
</dbReference>
<keyword evidence="8 10" id="KW-0472">Membrane</keyword>
<dbReference type="FunFam" id="1.20.1560.10:FF:000013">
    <property type="entry name" value="ABC transporter C family member 2"/>
    <property type="match status" value="1"/>
</dbReference>
<sequence length="2565" mass="277334">MTLTTPSLSTTTTTPLLLFRLLAFAPAAWSILLLVLIGARSLKKQYVDGAIQLVEVDEDSDRPLLSVFITDGDILEAAGLPPHDAQDAVEQDPRNVAAADAVLPPTPLAVVLVPLAETIAWSVVTLAHIVAHGGPVASLDLLVPASHVFAWGFALAYQLSRRTSTAPLSLLSLYVVILLDALLAVVQQLRRFSNEQHAPISSLTRVPDLLATGVVIASIFSMPLNPPLELVSGPETLSARPRSPEDANTVWGALSYSWMSALMRTARTRPLRPLDVWALSLNNRAEVLSQRFKSLKSKTLTRRLLRASARDIAIDAVLKLLAVSSEYLRPFFIQKILENLTLAYLSKPQATAFDSLHRAPETLPPWSPIEKAYLYTFLAFLSALVKTLAQQRHFHYARRIGMRLRSELTIALFEKALRRRDHAGAIGKGGEDGESTKETASVGKVVSMISDDVNRVLRMGCDSHLIYGAPLEIVLGLIFLYKSVRLSPKSAVLRSVPDFEGVSISSSLMGWSALVGVLLMVLSSPLNFRLGKWATGIVRKRQIARDARQTALQELLSDIRTVKLFGWSAAWIARVEEKRNEELKWLLRDWLARFSYTAIWAVVAMLVPLSSFWAYIKLQGEDLTVAVAFTALSLFSLSVVLGVSISRMESFLDEDEVAPHADAEHRQRCNRLGLNDATLRYAEAPAGKVAIENASIEFPVGRLTIVSGPTGSGKTSLLLGLLGELEVVHGSIDLPMPVSYAAQHPWLESLTVRENILFGHRMDSQRYQQVLHACALERDLELLPDGDETFVGERGISLSGGQKARLAFARAIYAPTSFVLLDDIFSAVDAHTARHLLDKALRGPLLRDRTCVLVTHHVDLVLPAASYHVQLDRGRIASQGPVERAAVAGVDSDSEGPTSPVPGDLKAAHPSRDKPRPIPLTGSKVEGWSSGDVKVDMYRRYLATSGPLLWSLALVFLIARPAFAFLEQFWLRRWGEASSAGEVDSTYFLVGYAIISSATASTTLLNEIFGIAASMSASRSLFRQLLTRVVHAPLRWFDIVPLGTISNRFTNDVSAIDDDVARNVNMFMSNICKIITALVVSSLVLPASLASTFVFAVIYVRIFRSFLLLSRDANRIASTTASPLFASFGEALRGIVTIRAGGKQHEYRSRLCHIVDETLAFWYLTATLDIWLSIRTQLLSAFCFLTTAVFATYYRISPGLAGIAITSSQLLIQALDTLCNSYGRLVLSMNSLERISEYLEVPQEPSGDAEPPATWPSSAGSSPMIEVADLSISYEPSLPPVLNGVSFVAKAGERVGIVGRTGSGKSTLAMSLLRFVEPLGGKVVIGGLDITQVSIDCLRQRISLVPQEACLFEGTLRENLDPFHEHTDEACMAALKRSHLLEEAIPSTKATSANPDAAESPPAHSGLSEITLDTRVAARGANWSAGQRQLIAMARALLRDSRVVILDESSASLDRELDEKLQLVIREEFKGSVVLTIAHRLQVSTRTVIDYDRVLVLDAGRIVEDDTPESLLARRDGVFKRIQRAEMDFELAGDDPAFDLPSPATGSAASPAPHSTASLTNGVSSRRRKGLPVHRCRFPDWSPASVTALAITPDSFDAGLLGLGGHSAERGVLAVGRANGDVELMVWGGHQGWISWRTLPSSFPLPKERNSRKPTSLLSHLVFTHQTTLSQTDLDLYEGDVEGADREIRRLQREGVRLFGIGGVGSELVEWDWGGPGDGRAVGMVKSTLPTLPPIFAVAASRASSSLAIACEDSTIRILNILDGELELVSKIEVGGPGKVRALSLAWGPPIDPNSVKGKEREDSPDAASRLPAHYATPAESFLVAGCSNSTIRRFDVPASGSVVGIWRGGPRMTLDRLKGEHTVVWTVSVLGTGSIVSGDSMGNVKFWDAKMGTQTQSFRAHKADVLAMAVGSDGTSVFTSGVDQKTVEFRQVTVASSRVHDVPAGRWIQASGRRLHSHDVRAIVISPPYALPLPTPAPSSASGAKKNLVPIMTSGGLDLSLILTPVSSATTASSNKKRSLPNPVSDAPSTEFESTIHRRAAYIPQRGRPFAVSPGSTTADAPRLLVCRRDRGVGIWRLDDPKRGGSAVGVGANAAPLQKPRWGRSAFELGLDGQDHRADEEEEVGTTGYEKVLELDLKVQTNLIASAISHDGKWLAVSDLYETKLFRLSWKNGEMVPRRQKTFGDTLATGLSSTTLGTGASCLTFTRDSQRLVIAAAFGSSMVVVQLPAGRSEDFEVVAAFGHGASRSSLRSNGLNGSGRASNGDVSMNGADSASDEDDSSSSDEDSAPSSGSARRIQAAVACLAVSNDGHFVATALTDRNVHIYDVQTSSLYATLPTPPVVPTWLAFTGSPKSPLETTLIVALPSNALLLYGLKSKRFHPWALPLSSRRYNTLMDIREPILGVNLEPARPESAVASPVVAAAAAQDEYLHPSRRAAMQSAGAESNVAVVWGANWVAKIDLEILRRSGGSTAAANGLKSNTKGQGRREADRKRAREDDDDLVAAAQNGAADAPKPLDIRVTRRYQPLVLFDFAGQGELVAVERTWFDVARDLPQAWQKAGQFGT</sequence>
<evidence type="ECO:0000256" key="4">
    <source>
        <dbReference type="ARBA" id="ARBA00022737"/>
    </source>
</evidence>
<dbReference type="FunFam" id="3.40.50.300:FF:000973">
    <property type="entry name" value="Multidrug resistance-associated protein 4"/>
    <property type="match status" value="1"/>
</dbReference>
<dbReference type="SUPFAM" id="SSF50978">
    <property type="entry name" value="WD40 repeat-like"/>
    <property type="match status" value="1"/>
</dbReference>
<evidence type="ECO:0000256" key="5">
    <source>
        <dbReference type="ARBA" id="ARBA00022741"/>
    </source>
</evidence>
<feature type="transmembrane region" description="Helical" evidence="10">
    <location>
        <begin position="1074"/>
        <end position="1100"/>
    </location>
</feature>
<keyword evidence="3 10" id="KW-0812">Transmembrane</keyword>
<feature type="domain" description="ABC transporter" evidence="11">
    <location>
        <begin position="674"/>
        <end position="898"/>
    </location>
</feature>
<feature type="region of interest" description="Disordered" evidence="9">
    <location>
        <begin position="2473"/>
        <end position="2498"/>
    </location>
</feature>
<keyword evidence="6" id="KW-0067">ATP-binding</keyword>
<feature type="transmembrane region" description="Helical" evidence="10">
    <location>
        <begin position="17"/>
        <end position="37"/>
    </location>
</feature>
<comment type="subcellular location">
    <subcellularLocation>
        <location evidence="1">Membrane</location>
        <topology evidence="1">Multi-pass membrane protein</topology>
    </subcellularLocation>
</comment>
<dbReference type="PROSITE" id="PS00211">
    <property type="entry name" value="ABC_TRANSPORTER_1"/>
    <property type="match status" value="1"/>
</dbReference>
<evidence type="ECO:0000256" key="6">
    <source>
        <dbReference type="ARBA" id="ARBA00022840"/>
    </source>
</evidence>
<feature type="compositionally biased region" description="Low complexity" evidence="9">
    <location>
        <begin position="2250"/>
        <end position="2261"/>
    </location>
</feature>
<evidence type="ECO:0000256" key="2">
    <source>
        <dbReference type="ARBA" id="ARBA00022448"/>
    </source>
</evidence>
<dbReference type="Gene3D" id="3.40.50.300">
    <property type="entry name" value="P-loop containing nucleotide triphosphate hydrolases"/>
    <property type="match status" value="2"/>
</dbReference>
<evidence type="ECO:0000256" key="9">
    <source>
        <dbReference type="SAM" id="MobiDB-lite"/>
    </source>
</evidence>
<feature type="transmembrane region" description="Helical" evidence="10">
    <location>
        <begin position="504"/>
        <end position="522"/>
    </location>
</feature>
<dbReference type="CDD" id="cd03244">
    <property type="entry name" value="ABCC_MRP_domain2"/>
    <property type="match status" value="1"/>
</dbReference>
<feature type="compositionally biased region" description="Polar residues" evidence="9">
    <location>
        <begin position="2473"/>
        <end position="2484"/>
    </location>
</feature>
<dbReference type="InterPro" id="IPR001680">
    <property type="entry name" value="WD40_rpt"/>
</dbReference>
<feature type="compositionally biased region" description="Low complexity" evidence="9">
    <location>
        <begin position="1541"/>
        <end position="1558"/>
    </location>
</feature>
<dbReference type="SUPFAM" id="SSF75011">
    <property type="entry name" value="3-carboxy-cis,cis-mucoante lactonizing enzyme"/>
    <property type="match status" value="1"/>
</dbReference>